<evidence type="ECO:0000313" key="3">
    <source>
        <dbReference type="Proteomes" id="UP000563523"/>
    </source>
</evidence>
<accession>A0A850R1B4</accession>
<feature type="transmembrane region" description="Helical" evidence="1">
    <location>
        <begin position="281"/>
        <end position="305"/>
    </location>
</feature>
<dbReference type="AlphaFoldDB" id="A0A850R1B4"/>
<feature type="transmembrane region" description="Helical" evidence="1">
    <location>
        <begin position="84"/>
        <end position="107"/>
    </location>
</feature>
<keyword evidence="3" id="KW-1185">Reference proteome</keyword>
<dbReference type="RefSeq" id="WP_176942307.1">
    <property type="nucleotide sequence ID" value="NZ_JABZEC010000002.1"/>
</dbReference>
<gene>
    <name evidence="2" type="ORF">HU830_03005</name>
</gene>
<feature type="transmembrane region" description="Helical" evidence="1">
    <location>
        <begin position="326"/>
        <end position="344"/>
    </location>
</feature>
<reference evidence="2 3" key="1">
    <citation type="submission" date="2020-06" db="EMBL/GenBank/DDBJ databases">
        <authorList>
            <person name="Kang J."/>
        </authorList>
    </citation>
    <scope>NUCLEOTIDE SEQUENCE [LARGE SCALE GENOMIC DNA]</scope>
    <source>
        <strain evidence="2 3">DCY120</strain>
    </source>
</reference>
<feature type="transmembrane region" description="Helical" evidence="1">
    <location>
        <begin position="225"/>
        <end position="244"/>
    </location>
</feature>
<feature type="transmembrane region" description="Helical" evidence="1">
    <location>
        <begin position="119"/>
        <end position="137"/>
    </location>
</feature>
<comment type="caution">
    <text evidence="2">The sequence shown here is derived from an EMBL/GenBank/DDBJ whole genome shotgun (WGS) entry which is preliminary data.</text>
</comment>
<organism evidence="2 3">
    <name type="scientific">Bombilactobacillus apium</name>
    <dbReference type="NCBI Taxonomy" id="2675299"/>
    <lineage>
        <taxon>Bacteria</taxon>
        <taxon>Bacillati</taxon>
        <taxon>Bacillota</taxon>
        <taxon>Bacilli</taxon>
        <taxon>Lactobacillales</taxon>
        <taxon>Lactobacillaceae</taxon>
        <taxon>Bombilactobacillus</taxon>
    </lineage>
</organism>
<name>A0A850R1B4_9LACO</name>
<keyword evidence="1" id="KW-0812">Transmembrane</keyword>
<feature type="transmembrane region" description="Helical" evidence="1">
    <location>
        <begin position="157"/>
        <end position="179"/>
    </location>
</feature>
<keyword evidence="1" id="KW-1133">Transmembrane helix</keyword>
<evidence type="ECO:0000313" key="2">
    <source>
        <dbReference type="EMBL" id="NVY96150.1"/>
    </source>
</evidence>
<evidence type="ECO:0000256" key="1">
    <source>
        <dbReference type="SAM" id="Phobius"/>
    </source>
</evidence>
<proteinExistence type="predicted"/>
<dbReference type="Proteomes" id="UP000563523">
    <property type="component" value="Unassembled WGS sequence"/>
</dbReference>
<dbReference type="EMBL" id="JABZEC010000002">
    <property type="protein sequence ID" value="NVY96150.1"/>
    <property type="molecule type" value="Genomic_DNA"/>
</dbReference>
<feature type="transmembrane region" description="Helical" evidence="1">
    <location>
        <begin position="39"/>
        <end position="64"/>
    </location>
</feature>
<keyword evidence="1" id="KW-0472">Membrane</keyword>
<protein>
    <submittedName>
        <fullName evidence="2">Uncharacterized protein</fullName>
    </submittedName>
</protein>
<feature type="transmembrane region" description="Helical" evidence="1">
    <location>
        <begin position="200"/>
        <end position="219"/>
    </location>
</feature>
<sequence length="347" mass="40850">MYIFDRIKLQFHKWNKFNDSKRLLERYPEHYRSFSEGCIAIYIFCFAFFSLPVQIHKSYMLLLAEKIKLLLETPSLKDPLIQNYLHGLIVVFSICIIIFLLGTLVYIAFCADLNYQQNWIITLGFGTYFLLGSDIYHCINYVYTKILLWGIQIPNKILAQMALFVLFGIIFYLCSYYYNFIIQRQNKETTFGKTNLCWDFIFSTMILFLFICNCFIIYSDNLDKWFGSLPTLGLLGSFMILFMFNFNRVGVYNYFCLTLESVILSNPFSKQTILSGDQKNSLGVLLCLILSLYITEWLVSIFKRISLKKETFREASIVIQQVFKKNVWFGSLLGIVLYISYYLLKSK</sequence>